<dbReference type="SUPFAM" id="SSF53300">
    <property type="entry name" value="vWA-like"/>
    <property type="match status" value="1"/>
</dbReference>
<evidence type="ECO:0000313" key="4">
    <source>
        <dbReference type="Proteomes" id="UP000503447"/>
    </source>
</evidence>
<accession>A0A6M5YKF0</accession>
<feature type="domain" description="VWFA" evidence="2">
    <location>
        <begin position="43"/>
        <end position="228"/>
    </location>
</feature>
<gene>
    <name evidence="3" type="ORF">FTUN_1945</name>
</gene>
<dbReference type="Pfam" id="PF00092">
    <property type="entry name" value="VWA"/>
    <property type="match status" value="1"/>
</dbReference>
<dbReference type="RefSeq" id="WP_171470429.1">
    <property type="nucleotide sequence ID" value="NZ_CP053452.2"/>
</dbReference>
<keyword evidence="4" id="KW-1185">Reference proteome</keyword>
<dbReference type="AlphaFoldDB" id="A0A6M5YKF0"/>
<name>A0A6M5YKF0_9BACT</name>
<evidence type="ECO:0000256" key="1">
    <source>
        <dbReference type="SAM" id="Coils"/>
    </source>
</evidence>
<proteinExistence type="predicted"/>
<feature type="coiled-coil region" evidence="1">
    <location>
        <begin position="333"/>
        <end position="360"/>
    </location>
</feature>
<dbReference type="CDD" id="cd00198">
    <property type="entry name" value="vWFA"/>
    <property type="match status" value="1"/>
</dbReference>
<organism evidence="3 4">
    <name type="scientific">Frigoriglobus tundricola</name>
    <dbReference type="NCBI Taxonomy" id="2774151"/>
    <lineage>
        <taxon>Bacteria</taxon>
        <taxon>Pseudomonadati</taxon>
        <taxon>Planctomycetota</taxon>
        <taxon>Planctomycetia</taxon>
        <taxon>Gemmatales</taxon>
        <taxon>Gemmataceae</taxon>
        <taxon>Frigoriglobus</taxon>
    </lineage>
</organism>
<sequence length="398" mass="43434">MSLSLRFAAIAVALAIGVALPLRADEPRPAPQPAAVQPAEGKPIDLVICLDVSGSMDGLIDSAKLQLWNVVNELARIKPTPNLRVGLYTYGATRYAPEKGWVNKDVDLTEDLDGVYKALSGLKTGGGEEYVARVTRAALEEQKWTAERDALKVIFVCGNEPVNQDKQVPLDDVAAQAKKAGVVVNTIYCKWGHDQEVAGWAAFSESCGGRHVNIDQNKAGRQVTVKTEYDDQIIKLSADLNMTYVAYGKDGKARAENQAAQDKNAKDAPVAPGAAPTAAIERGVSKAGGLYRNATWDLVDKMKEKDFDITKIKEEDLCDEMKKLKPEERLPYLKKKAEERAELQKKVADLAAKRQAKIDEELAKRPKTDADKALDEAFKAVIRDQAKAKGFATGSEKK</sequence>
<evidence type="ECO:0000313" key="3">
    <source>
        <dbReference type="EMBL" id="QJW94425.1"/>
    </source>
</evidence>
<dbReference type="KEGG" id="ftj:FTUN_1945"/>
<dbReference type="Gene3D" id="3.40.50.410">
    <property type="entry name" value="von Willebrand factor, type A domain"/>
    <property type="match status" value="1"/>
</dbReference>
<dbReference type="Proteomes" id="UP000503447">
    <property type="component" value="Chromosome"/>
</dbReference>
<evidence type="ECO:0000259" key="2">
    <source>
        <dbReference type="SMART" id="SM00327"/>
    </source>
</evidence>
<dbReference type="EMBL" id="CP053452">
    <property type="protein sequence ID" value="QJW94425.1"/>
    <property type="molecule type" value="Genomic_DNA"/>
</dbReference>
<keyword evidence="1" id="KW-0175">Coiled coil</keyword>
<dbReference type="InterPro" id="IPR002035">
    <property type="entry name" value="VWF_A"/>
</dbReference>
<dbReference type="SMART" id="SM00327">
    <property type="entry name" value="VWA"/>
    <property type="match status" value="1"/>
</dbReference>
<protein>
    <recommendedName>
        <fullName evidence="2">VWFA domain-containing protein</fullName>
    </recommendedName>
</protein>
<reference evidence="4" key="1">
    <citation type="submission" date="2020-05" db="EMBL/GenBank/DDBJ databases">
        <title>Frigoriglobus tundricola gen. nov., sp. nov., a psychrotolerant cellulolytic planctomycete of the family Gemmataceae with two divergent copies of 16S rRNA gene.</title>
        <authorList>
            <person name="Kulichevskaya I.S."/>
            <person name="Ivanova A.A."/>
            <person name="Naumoff D.G."/>
            <person name="Beletsky A.V."/>
            <person name="Rijpstra W.I.C."/>
            <person name="Sinninghe Damste J.S."/>
            <person name="Mardanov A.V."/>
            <person name="Ravin N.V."/>
            <person name="Dedysh S.N."/>
        </authorList>
    </citation>
    <scope>NUCLEOTIDE SEQUENCE [LARGE SCALE GENOMIC DNA]</scope>
    <source>
        <strain evidence="4">PL17</strain>
    </source>
</reference>
<dbReference type="InterPro" id="IPR036465">
    <property type="entry name" value="vWFA_dom_sf"/>
</dbReference>